<dbReference type="InterPro" id="IPR031734">
    <property type="entry name" value="MBF2"/>
</dbReference>
<name>A0ABD2XPB8_9HYME</name>
<dbReference type="AlphaFoldDB" id="A0ABD2XPB8"/>
<accession>A0ABD2XPB8</accession>
<evidence type="ECO:0000256" key="1">
    <source>
        <dbReference type="SAM" id="SignalP"/>
    </source>
</evidence>
<comment type="caution">
    <text evidence="2">The sequence shown here is derived from an EMBL/GenBank/DDBJ whole genome shotgun (WGS) entry which is preliminary data.</text>
</comment>
<feature type="chain" id="PRO_5044851094" description="Salivary secreted peptide" evidence="1">
    <location>
        <begin position="28"/>
        <end position="155"/>
    </location>
</feature>
<evidence type="ECO:0000313" key="2">
    <source>
        <dbReference type="EMBL" id="KAL3406844.1"/>
    </source>
</evidence>
<protein>
    <recommendedName>
        <fullName evidence="4">Salivary secreted peptide</fullName>
    </recommendedName>
</protein>
<evidence type="ECO:0000313" key="3">
    <source>
        <dbReference type="Proteomes" id="UP001627154"/>
    </source>
</evidence>
<dbReference type="PANTHER" id="PTHR37685:SF1">
    <property type="entry name" value="GEO11136P1-RELATED"/>
    <property type="match status" value="1"/>
</dbReference>
<gene>
    <name evidence="2" type="ORF">TKK_000967</name>
</gene>
<sequence>MSSMRFVFLGLLAALCLQQSVVVVVEASVNQHNLVVGGRVWGDYLIQRVKVDKKSAWLRHVSESRTFSGDGTSRISQIQVLDQKHDGTGAYATLVTGGPGQTFATLKFKSQKSHGIHFIVELYAAGLLYRPLEKNICIWWIDECNLLEFSGNGSS</sequence>
<keyword evidence="1" id="KW-0732">Signal</keyword>
<dbReference type="Pfam" id="PF15868">
    <property type="entry name" value="MBF2"/>
    <property type="match status" value="1"/>
</dbReference>
<dbReference type="Proteomes" id="UP001627154">
    <property type="component" value="Unassembled WGS sequence"/>
</dbReference>
<dbReference type="PANTHER" id="PTHR37685">
    <property type="entry name" value="GEO11136P1-RELATED"/>
    <property type="match status" value="1"/>
</dbReference>
<organism evidence="2 3">
    <name type="scientific">Trichogramma kaykai</name>
    <dbReference type="NCBI Taxonomy" id="54128"/>
    <lineage>
        <taxon>Eukaryota</taxon>
        <taxon>Metazoa</taxon>
        <taxon>Ecdysozoa</taxon>
        <taxon>Arthropoda</taxon>
        <taxon>Hexapoda</taxon>
        <taxon>Insecta</taxon>
        <taxon>Pterygota</taxon>
        <taxon>Neoptera</taxon>
        <taxon>Endopterygota</taxon>
        <taxon>Hymenoptera</taxon>
        <taxon>Apocrita</taxon>
        <taxon>Proctotrupomorpha</taxon>
        <taxon>Chalcidoidea</taxon>
        <taxon>Trichogrammatidae</taxon>
        <taxon>Trichogramma</taxon>
    </lineage>
</organism>
<feature type="signal peptide" evidence="1">
    <location>
        <begin position="1"/>
        <end position="27"/>
    </location>
</feature>
<proteinExistence type="predicted"/>
<reference evidence="2 3" key="1">
    <citation type="journal article" date="2024" name="bioRxiv">
        <title>A reference genome for Trichogramma kaykai: A tiny desert-dwelling parasitoid wasp with competing sex-ratio distorters.</title>
        <authorList>
            <person name="Culotta J."/>
            <person name="Lindsey A.R."/>
        </authorList>
    </citation>
    <scope>NUCLEOTIDE SEQUENCE [LARGE SCALE GENOMIC DNA]</scope>
    <source>
        <strain evidence="2 3">KSX58</strain>
    </source>
</reference>
<keyword evidence="3" id="KW-1185">Reference proteome</keyword>
<dbReference type="EMBL" id="JBJJXI010000018">
    <property type="protein sequence ID" value="KAL3406844.1"/>
    <property type="molecule type" value="Genomic_DNA"/>
</dbReference>
<evidence type="ECO:0008006" key="4">
    <source>
        <dbReference type="Google" id="ProtNLM"/>
    </source>
</evidence>